<dbReference type="Pfam" id="PF00076">
    <property type="entry name" value="RRM_1"/>
    <property type="match status" value="1"/>
</dbReference>
<dbReference type="SMART" id="SM00361">
    <property type="entry name" value="RRM_1"/>
    <property type="match status" value="1"/>
</dbReference>
<dbReference type="Gene3D" id="3.30.70.330">
    <property type="match status" value="1"/>
</dbReference>
<evidence type="ECO:0000256" key="1">
    <source>
        <dbReference type="ARBA" id="ARBA00022884"/>
    </source>
</evidence>
<gene>
    <name evidence="3" type="ORF">US90_C0002G0003</name>
</gene>
<dbReference type="InterPro" id="IPR012677">
    <property type="entry name" value="Nucleotide-bd_a/b_plait_sf"/>
</dbReference>
<dbReference type="GO" id="GO:0003723">
    <property type="term" value="F:RNA binding"/>
    <property type="evidence" value="ECO:0007669"/>
    <property type="project" value="UniProtKB-KW"/>
</dbReference>
<organism evidence="3 4">
    <name type="scientific">Candidatus Shapirobacteria bacterium GW2011_GWE2_38_30</name>
    <dbReference type="NCBI Taxonomy" id="1618490"/>
    <lineage>
        <taxon>Bacteria</taxon>
        <taxon>Candidatus Shapironibacteriota</taxon>
    </lineage>
</organism>
<reference evidence="3 4" key="1">
    <citation type="journal article" date="2015" name="Nature">
        <title>rRNA introns, odd ribosomes, and small enigmatic genomes across a large radiation of phyla.</title>
        <authorList>
            <person name="Brown C.T."/>
            <person name="Hug L.A."/>
            <person name="Thomas B.C."/>
            <person name="Sharon I."/>
            <person name="Castelle C.J."/>
            <person name="Singh A."/>
            <person name="Wilkins M.J."/>
            <person name="Williams K.H."/>
            <person name="Banfield J.F."/>
        </authorList>
    </citation>
    <scope>NUCLEOTIDE SEQUENCE [LARGE SCALE GENOMIC DNA]</scope>
</reference>
<evidence type="ECO:0000313" key="3">
    <source>
        <dbReference type="EMBL" id="KKQ71520.1"/>
    </source>
</evidence>
<feature type="domain" description="RRM" evidence="2">
    <location>
        <begin position="3"/>
        <end position="81"/>
    </location>
</feature>
<dbReference type="InterPro" id="IPR035979">
    <property type="entry name" value="RBD_domain_sf"/>
</dbReference>
<dbReference type="PROSITE" id="PS50102">
    <property type="entry name" value="RRM"/>
    <property type="match status" value="1"/>
</dbReference>
<accession>A0A0G0K7R0</accession>
<dbReference type="STRING" id="1618490.US90_C0002G0003"/>
<dbReference type="AlphaFoldDB" id="A0A0G0K7R0"/>
<dbReference type="EMBL" id="LBUT01000002">
    <property type="protein sequence ID" value="KKQ71520.1"/>
    <property type="molecule type" value="Genomic_DNA"/>
</dbReference>
<proteinExistence type="predicted"/>
<dbReference type="Proteomes" id="UP000034406">
    <property type="component" value="Unassembled WGS sequence"/>
</dbReference>
<evidence type="ECO:0000259" key="2">
    <source>
        <dbReference type="PROSITE" id="PS50102"/>
    </source>
</evidence>
<comment type="caution">
    <text evidence="3">The sequence shown here is derived from an EMBL/GenBank/DDBJ whole genome shotgun (WGS) entry which is preliminary data.</text>
</comment>
<keyword evidence="1" id="KW-0694">RNA-binding</keyword>
<dbReference type="SUPFAM" id="SSF54928">
    <property type="entry name" value="RNA-binding domain, RBD"/>
    <property type="match status" value="1"/>
</dbReference>
<sequence>MAKKLFVGNLPFSMTDDSLMQLFAAYGTVVSANIVFDKFSHRSKGFAFVEFGTEEEAAKAREALDGSEQDGRNIAVKDALPRPVGGILVDKIHPLSPSFDKEGECTG</sequence>
<dbReference type="InterPro" id="IPR003954">
    <property type="entry name" value="RRM_euk-type"/>
</dbReference>
<dbReference type="SMART" id="SM00360">
    <property type="entry name" value="RRM"/>
    <property type="match status" value="1"/>
</dbReference>
<dbReference type="PANTHER" id="PTHR48027">
    <property type="entry name" value="HETEROGENEOUS NUCLEAR RIBONUCLEOPROTEIN 87F-RELATED"/>
    <property type="match status" value="1"/>
</dbReference>
<name>A0A0G0K7R0_9BACT</name>
<protein>
    <submittedName>
        <fullName evidence="3">RNP-1 like protein RNA-binding protein</fullName>
    </submittedName>
</protein>
<dbReference type="InterPro" id="IPR000504">
    <property type="entry name" value="RRM_dom"/>
</dbReference>
<dbReference type="InterPro" id="IPR052462">
    <property type="entry name" value="SLIRP/GR-RBP-like"/>
</dbReference>
<evidence type="ECO:0000313" key="4">
    <source>
        <dbReference type="Proteomes" id="UP000034406"/>
    </source>
</evidence>